<feature type="transmembrane region" description="Helical" evidence="1">
    <location>
        <begin position="85"/>
        <end position="104"/>
    </location>
</feature>
<keyword evidence="1" id="KW-1133">Transmembrane helix</keyword>
<keyword evidence="3" id="KW-1185">Reference proteome</keyword>
<feature type="transmembrane region" description="Helical" evidence="1">
    <location>
        <begin position="12"/>
        <end position="31"/>
    </location>
</feature>
<feature type="transmembrane region" description="Helical" evidence="1">
    <location>
        <begin position="109"/>
        <end position="125"/>
    </location>
</feature>
<feature type="transmembrane region" description="Helical" evidence="1">
    <location>
        <begin position="341"/>
        <end position="357"/>
    </location>
</feature>
<evidence type="ECO:0000256" key="1">
    <source>
        <dbReference type="SAM" id="Phobius"/>
    </source>
</evidence>
<feature type="transmembrane region" description="Helical" evidence="1">
    <location>
        <begin position="366"/>
        <end position="386"/>
    </location>
</feature>
<accession>A3CY63</accession>
<dbReference type="Proteomes" id="UP000002146">
    <property type="component" value="Chromosome"/>
</dbReference>
<feature type="transmembrane region" description="Helical" evidence="1">
    <location>
        <begin position="185"/>
        <end position="203"/>
    </location>
</feature>
<feature type="transmembrane region" description="Helical" evidence="1">
    <location>
        <begin position="282"/>
        <end position="304"/>
    </location>
</feature>
<sequence>MENSSFSSMRITYVSIIVLCVFLSFFNLFYYPVVSDNFDFWHVGKAISVGMSGHIEPDYQNAGYYVFGVMIAELASLPYEALPTLPLQAVAVIIVSIALLRGVVGRRSYSALALILAMLVFVSKYGNKSYFMYYCHGLGFVLAITLCLTLLLYLKSLALEKRQALSILIILIVFSLNYISYKLVFFSVVLVVGVLVVDWLYNFRWRGESRFRPGLTKLALFSIVFTFAFNQILYQGFIPRLQEASESPFSGLDKLILSFYNPNATPFDAYYFTYPAGVRNALTVWLALLLLSVLVTTLYLAYKFYRGEELSNGEKVTFGFILAGISVFGIYNLLGLSVFEYLVYSGLIGYLLLYSIARGSTMHRHLVVASLLVLLALNGYITMMSYEDQYRGIRDYNSFGYVTVPADWYVEKAPYDDPSVEGSLYTDVFTGGLIAAGMKKTELVDRYYPRTFSEDQMALLLLHDDEGLKNPDDVFIINYRLTYFSAESWVTFNSWSNYRSTLDENPLLNKIYSSGDIGCVSRYA</sequence>
<dbReference type="AlphaFoldDB" id="A3CY63"/>
<dbReference type="STRING" id="368407.Memar_2390"/>
<name>A3CY63_METMJ</name>
<organism evidence="2 3">
    <name type="scientific">Methanoculleus marisnigri (strain ATCC 35101 / DSM 1498 / JR1)</name>
    <dbReference type="NCBI Taxonomy" id="368407"/>
    <lineage>
        <taxon>Archaea</taxon>
        <taxon>Methanobacteriati</taxon>
        <taxon>Methanobacteriota</taxon>
        <taxon>Stenosarchaea group</taxon>
        <taxon>Methanomicrobia</taxon>
        <taxon>Methanomicrobiales</taxon>
        <taxon>Methanomicrobiaceae</taxon>
        <taxon>Methanoculleus</taxon>
    </lineage>
</organism>
<evidence type="ECO:0000313" key="2">
    <source>
        <dbReference type="EMBL" id="ABN58313.1"/>
    </source>
</evidence>
<evidence type="ECO:0008006" key="4">
    <source>
        <dbReference type="Google" id="ProtNLM"/>
    </source>
</evidence>
<protein>
    <recommendedName>
        <fullName evidence="4">Glycosyltransferase RgtA/B/C/D-like domain-containing protein</fullName>
    </recommendedName>
</protein>
<keyword evidence="1" id="KW-0812">Transmembrane</keyword>
<evidence type="ECO:0000313" key="3">
    <source>
        <dbReference type="Proteomes" id="UP000002146"/>
    </source>
</evidence>
<dbReference type="EMBL" id="CP000562">
    <property type="protein sequence ID" value="ABN58313.1"/>
    <property type="molecule type" value="Genomic_DNA"/>
</dbReference>
<proteinExistence type="predicted"/>
<feature type="transmembrane region" description="Helical" evidence="1">
    <location>
        <begin position="316"/>
        <end position="335"/>
    </location>
</feature>
<feature type="transmembrane region" description="Helical" evidence="1">
    <location>
        <begin position="131"/>
        <end position="154"/>
    </location>
</feature>
<reference evidence="2 3" key="1">
    <citation type="journal article" date="2009" name="Stand. Genomic Sci.">
        <title>Complete genome sequence of Methanoculleus marisnigri Romesser et al. 1981 type strain JR1.</title>
        <authorList>
            <person name="Anderson I.J."/>
            <person name="Sieprawska-Lupa M."/>
            <person name="Lapidus A."/>
            <person name="Nolan M."/>
            <person name="Copeland A."/>
            <person name="Glavina Del Rio T."/>
            <person name="Tice H."/>
            <person name="Dalin E."/>
            <person name="Barry K."/>
            <person name="Saunders E."/>
            <person name="Han C."/>
            <person name="Brettin T."/>
            <person name="Detter J.C."/>
            <person name="Bruce D."/>
            <person name="Mikhailova N."/>
            <person name="Pitluck S."/>
            <person name="Hauser L."/>
            <person name="Land M."/>
            <person name="Lucas S."/>
            <person name="Richardson P."/>
            <person name="Whitman W.B."/>
            <person name="Kyrpides N.C."/>
        </authorList>
    </citation>
    <scope>NUCLEOTIDE SEQUENCE [LARGE SCALE GENOMIC DNA]</scope>
    <source>
        <strain evidence="3">ATCC 35101 / DSM 1498 / JR1</strain>
    </source>
</reference>
<feature type="transmembrane region" description="Helical" evidence="1">
    <location>
        <begin position="163"/>
        <end position="179"/>
    </location>
</feature>
<feature type="transmembrane region" description="Helical" evidence="1">
    <location>
        <begin position="215"/>
        <end position="234"/>
    </location>
</feature>
<dbReference type="eggNOG" id="arCOG06566">
    <property type="taxonomic scope" value="Archaea"/>
</dbReference>
<dbReference type="KEGG" id="mem:Memar_2390"/>
<dbReference type="HOGENOM" id="CLU_524420_0_0_2"/>
<gene>
    <name evidence="2" type="ordered locus">Memar_2390</name>
</gene>
<keyword evidence="1" id="KW-0472">Membrane</keyword>